<dbReference type="Pfam" id="PF00164">
    <property type="entry name" value="Ribosom_S12_S23"/>
    <property type="match status" value="1"/>
</dbReference>
<organism evidence="4">
    <name type="scientific">Helicoverpa armigera</name>
    <name type="common">Cotton bollworm</name>
    <name type="synonym">Heliothis armigera</name>
    <dbReference type="NCBI Taxonomy" id="29058"/>
    <lineage>
        <taxon>Eukaryota</taxon>
        <taxon>Metazoa</taxon>
        <taxon>Ecdysozoa</taxon>
        <taxon>Arthropoda</taxon>
        <taxon>Hexapoda</taxon>
        <taxon>Insecta</taxon>
        <taxon>Pterygota</taxon>
        <taxon>Neoptera</taxon>
        <taxon>Endopterygota</taxon>
        <taxon>Lepidoptera</taxon>
        <taxon>Glossata</taxon>
        <taxon>Ditrysia</taxon>
        <taxon>Noctuoidea</taxon>
        <taxon>Noctuidae</taxon>
        <taxon>Heliothinae</taxon>
        <taxon>Helicoverpa</taxon>
    </lineage>
</organism>
<accession>B6A8H8</accession>
<keyword evidence="2 4" id="KW-0689">Ribosomal protein</keyword>
<reference evidence="4" key="1">
    <citation type="submission" date="2006-08" db="EMBL/GenBank/DDBJ databases">
        <title>Identification of Differentially Expressed Genes during Larval Molting and Metamorphosis of Helicoverpa armigera by Suppression Subtractive Hybridization.</title>
        <authorList>
            <person name="Zhao X.-F."/>
            <person name="Wang J.-X."/>
        </authorList>
    </citation>
    <scope>NUCLEOTIDE SEQUENCE</scope>
</reference>
<sequence>GQVRGIEETVEVLVAGLGSNSLYVGTLPEVLFKVVKATQILIEYMCKEKKERPRS</sequence>
<dbReference type="InterPro" id="IPR012340">
    <property type="entry name" value="NA-bd_OB-fold"/>
</dbReference>
<dbReference type="GO" id="GO:0005840">
    <property type="term" value="C:ribosome"/>
    <property type="evidence" value="ECO:0007669"/>
    <property type="project" value="UniProtKB-KW"/>
</dbReference>
<feature type="non-terminal residue" evidence="4">
    <location>
        <position position="1"/>
    </location>
</feature>
<dbReference type="InterPro" id="IPR006032">
    <property type="entry name" value="Ribosomal_uS12"/>
</dbReference>
<evidence type="ECO:0000313" key="4">
    <source>
        <dbReference type="EMBL" id="ABK29480.1"/>
    </source>
</evidence>
<dbReference type="GO" id="GO:0006412">
    <property type="term" value="P:translation"/>
    <property type="evidence" value="ECO:0007669"/>
    <property type="project" value="InterPro"/>
</dbReference>
<dbReference type="GO" id="GO:0003735">
    <property type="term" value="F:structural constituent of ribosome"/>
    <property type="evidence" value="ECO:0007669"/>
    <property type="project" value="InterPro"/>
</dbReference>
<dbReference type="GO" id="GO:1990904">
    <property type="term" value="C:ribonucleoprotein complex"/>
    <property type="evidence" value="ECO:0007669"/>
    <property type="project" value="UniProtKB-KW"/>
</dbReference>
<dbReference type="EMBL" id="DQ875238">
    <property type="protein sequence ID" value="ABK29480.1"/>
    <property type="molecule type" value="mRNA"/>
</dbReference>
<keyword evidence="3" id="KW-0687">Ribonucleoprotein</keyword>
<comment type="similarity">
    <text evidence="1">Belongs to the universal ribosomal protein uS12 family.</text>
</comment>
<proteinExistence type="evidence at transcript level"/>
<dbReference type="Gene3D" id="2.40.50.140">
    <property type="entry name" value="Nucleic acid-binding proteins"/>
    <property type="match status" value="1"/>
</dbReference>
<evidence type="ECO:0000256" key="3">
    <source>
        <dbReference type="ARBA" id="ARBA00023274"/>
    </source>
</evidence>
<protein>
    <submittedName>
        <fullName evidence="4">Ribosomal protein S23</fullName>
    </submittedName>
</protein>
<dbReference type="AlphaFoldDB" id="B6A8H8"/>
<name>B6A8H8_HELAM</name>
<evidence type="ECO:0000256" key="1">
    <source>
        <dbReference type="ARBA" id="ARBA00005657"/>
    </source>
</evidence>
<evidence type="ECO:0000256" key="2">
    <source>
        <dbReference type="ARBA" id="ARBA00022980"/>
    </source>
</evidence>